<dbReference type="Gene3D" id="1.10.10.10">
    <property type="entry name" value="Winged helix-like DNA-binding domain superfamily/Winged helix DNA-binding domain"/>
    <property type="match status" value="1"/>
</dbReference>
<dbReference type="InterPro" id="IPR036388">
    <property type="entry name" value="WH-like_DNA-bd_sf"/>
</dbReference>
<dbReference type="Pfam" id="PF25872">
    <property type="entry name" value="HTH_77"/>
    <property type="match status" value="1"/>
</dbReference>
<dbReference type="InterPro" id="IPR011990">
    <property type="entry name" value="TPR-like_helical_dom_sf"/>
</dbReference>
<dbReference type="Gene3D" id="1.25.40.10">
    <property type="entry name" value="Tetratricopeptide repeat domain"/>
    <property type="match status" value="1"/>
</dbReference>
<evidence type="ECO:0000259" key="3">
    <source>
        <dbReference type="PROSITE" id="PS51755"/>
    </source>
</evidence>
<sequence>MGQIELRVFEFRGWEIDLARRELRALGSVVPIGSRAFEIIETLLDSPGELVTKDDLMKRVWPGLVVEDNTIQVHISAIRKVLGEDKNILKTIAGRGYRLLGDWTARPENFTEQPHLHEQAQSTAVAFRTNIPMAASPLVGRETAVEQLSELVSAYRVVTLTGPGGIGKTVLASEVGRRVFPTFQGDVLFIELVSLSDPDLVSSTVAHVLSLRIHGEKLSPELVARAIGGRRALLILDNCEHVIEAAAALTENIVHVCPDVCVLATSRELLRIDGEYAYPVPSLEVPAQDLEGSQDALEHSAVQLFVARTHSLRADFEPQDDKLPAIASICRQLDGIPLAIEFAAARAATLGIQQVAGRLDDRFALLTGGRRTALPRHQTLRATLDWSYDLLPETERRLLRHLSIFPAGFTIEAAAAVVDDLETSVALGISSLVSKSLVVLDGSEVARRWRLLESVRVYSLEKLADADEHGRAMRHLVEFCLILFSPFAPESEIDPPIDDLEEYRREIGNLRAALNWALSSGTDATLGVALAATASDFWVAVSLVAEAGEWAEKALGQIGDATGTRTEMVLRCSLGYALIYTQGMSPRARQMLTGGLALAHTFQDFDYQQRATCGLWLFSARSMALKDALAFAREYEEVARGRDLQSRSTAAWLVGIPQTYLASHAEANEQLQWAIDQYPCARRRRDMMRLGADVRTSAKAHNTVNLLSQGFLDTASRTAGRAIEEARETNQPFVVCVALAWAAGFVALSLGEFDKARSFGEELVHLAYKHGLRPFHAVGLCVKGSLAARGDNPEAGIAPLRAGLAEMQQATYLLFYPFFLTELAAALGAIGRVDESLEEIGKALRFAVETDYRWFVPEILRVEAELLVLRGSDDPALIESLLRQSMGQASAQQAVYWELSAAVSLAERLRRVQKHDEAVEVLAPVYDRLSEGFFAPRVKRAKTLLDELA</sequence>
<dbReference type="CDD" id="cd00383">
    <property type="entry name" value="trans_reg_C"/>
    <property type="match status" value="1"/>
</dbReference>
<name>A0ABS4EWB9_9HYPH</name>
<dbReference type="PANTHER" id="PTHR47691:SF3">
    <property type="entry name" value="HTH-TYPE TRANSCRIPTIONAL REGULATOR RV0890C-RELATED"/>
    <property type="match status" value="1"/>
</dbReference>
<proteinExistence type="predicted"/>
<dbReference type="InterPro" id="IPR058852">
    <property type="entry name" value="HTH_77"/>
</dbReference>
<dbReference type="EC" id="2.7.11.1" evidence="4"/>
<dbReference type="SUPFAM" id="SSF52540">
    <property type="entry name" value="P-loop containing nucleoside triphosphate hydrolases"/>
    <property type="match status" value="1"/>
</dbReference>
<dbReference type="EMBL" id="JAGGJV010000015">
    <property type="protein sequence ID" value="MBP1862250.1"/>
    <property type="molecule type" value="Genomic_DNA"/>
</dbReference>
<dbReference type="Gene3D" id="3.40.50.300">
    <property type="entry name" value="P-loop containing nucleotide triphosphate hydrolases"/>
    <property type="match status" value="1"/>
</dbReference>
<dbReference type="SUPFAM" id="SSF48452">
    <property type="entry name" value="TPR-like"/>
    <property type="match status" value="1"/>
</dbReference>
<dbReference type="Proteomes" id="UP000823786">
    <property type="component" value="Unassembled WGS sequence"/>
</dbReference>
<dbReference type="RefSeq" id="WP_209857295.1">
    <property type="nucleotide sequence ID" value="NZ_JAGGJV010000015.1"/>
</dbReference>
<keyword evidence="4" id="KW-0418">Kinase</keyword>
<keyword evidence="4" id="KW-0808">Transferase</keyword>
<evidence type="ECO:0000256" key="2">
    <source>
        <dbReference type="PROSITE-ProRule" id="PRU01091"/>
    </source>
</evidence>
<feature type="domain" description="OmpR/PhoB-type" evidence="3">
    <location>
        <begin position="6"/>
        <end position="101"/>
    </location>
</feature>
<dbReference type="Pfam" id="PF00486">
    <property type="entry name" value="Trans_reg_C"/>
    <property type="match status" value="1"/>
</dbReference>
<dbReference type="InterPro" id="IPR001867">
    <property type="entry name" value="OmpR/PhoB-type_DNA-bd"/>
</dbReference>
<dbReference type="PROSITE" id="PS51755">
    <property type="entry name" value="OMPR_PHOB"/>
    <property type="match status" value="1"/>
</dbReference>
<dbReference type="SMART" id="SM00862">
    <property type="entry name" value="Trans_reg_C"/>
    <property type="match status" value="1"/>
</dbReference>
<reference evidence="4 5" key="1">
    <citation type="submission" date="2021-03" db="EMBL/GenBank/DDBJ databases">
        <title>Genomic Encyclopedia of Type Strains, Phase IV (KMG-IV): sequencing the most valuable type-strain genomes for metagenomic binning, comparative biology and taxonomic classification.</title>
        <authorList>
            <person name="Goeker M."/>
        </authorList>
    </citation>
    <scope>NUCLEOTIDE SEQUENCE [LARGE SCALE GENOMIC DNA]</scope>
    <source>
        <strain evidence="4 5">DSM 26427</strain>
    </source>
</reference>
<dbReference type="InterPro" id="IPR027417">
    <property type="entry name" value="P-loop_NTPase"/>
</dbReference>
<feature type="DNA-binding region" description="OmpR/PhoB-type" evidence="2">
    <location>
        <begin position="6"/>
        <end position="101"/>
    </location>
</feature>
<evidence type="ECO:0000313" key="4">
    <source>
        <dbReference type="EMBL" id="MBP1862250.1"/>
    </source>
</evidence>
<accession>A0ABS4EWB9</accession>
<dbReference type="GO" id="GO:0004674">
    <property type="term" value="F:protein serine/threonine kinase activity"/>
    <property type="evidence" value="ECO:0007669"/>
    <property type="project" value="UniProtKB-KW"/>
</dbReference>
<dbReference type="SUPFAM" id="SSF46894">
    <property type="entry name" value="C-terminal effector domain of the bipartite response regulators"/>
    <property type="match status" value="1"/>
</dbReference>
<keyword evidence="4" id="KW-0723">Serine/threonine-protein kinase</keyword>
<dbReference type="PRINTS" id="PR00364">
    <property type="entry name" value="DISEASERSIST"/>
</dbReference>
<organism evidence="4 5">
    <name type="scientific">Rhizobium herbae</name>
    <dbReference type="NCBI Taxonomy" id="508661"/>
    <lineage>
        <taxon>Bacteria</taxon>
        <taxon>Pseudomonadati</taxon>
        <taxon>Pseudomonadota</taxon>
        <taxon>Alphaproteobacteria</taxon>
        <taxon>Hyphomicrobiales</taxon>
        <taxon>Rhizobiaceae</taxon>
        <taxon>Rhizobium/Agrobacterium group</taxon>
        <taxon>Rhizobium</taxon>
    </lineage>
</organism>
<keyword evidence="1 2" id="KW-0238">DNA-binding</keyword>
<protein>
    <submittedName>
        <fullName evidence="4">Non-specific serine/threonine protein kinase</fullName>
        <ecNumber evidence="4">2.7.11.1</ecNumber>
    </submittedName>
</protein>
<evidence type="ECO:0000313" key="5">
    <source>
        <dbReference type="Proteomes" id="UP000823786"/>
    </source>
</evidence>
<keyword evidence="5" id="KW-1185">Reference proteome</keyword>
<gene>
    <name evidence="4" type="ORF">J2Z75_005781</name>
</gene>
<dbReference type="InterPro" id="IPR016032">
    <property type="entry name" value="Sig_transdc_resp-reg_C-effctor"/>
</dbReference>
<dbReference type="PANTHER" id="PTHR47691">
    <property type="entry name" value="REGULATOR-RELATED"/>
    <property type="match status" value="1"/>
</dbReference>
<evidence type="ECO:0000256" key="1">
    <source>
        <dbReference type="ARBA" id="ARBA00023125"/>
    </source>
</evidence>
<comment type="caution">
    <text evidence="4">The sequence shown here is derived from an EMBL/GenBank/DDBJ whole genome shotgun (WGS) entry which is preliminary data.</text>
</comment>